<reference evidence="1" key="2">
    <citation type="submission" date="2020-03" db="EMBL/GenBank/DDBJ databases">
        <title>Walnut 2.0.</title>
        <authorList>
            <person name="Marrano A."/>
            <person name="Britton M."/>
            <person name="Zimin A.V."/>
            <person name="Zaini P.A."/>
            <person name="Workman R."/>
            <person name="Puiu D."/>
            <person name="Bianco L."/>
            <person name="Allen B.J."/>
            <person name="Troggio M."/>
            <person name="Leslie C.A."/>
            <person name="Timp W."/>
            <person name="Dendekar A."/>
            <person name="Salzberg S.L."/>
            <person name="Neale D.B."/>
        </authorList>
    </citation>
    <scope>NUCLEOTIDE SEQUENCE</scope>
    <source>
        <tissue evidence="1">Leaves</tissue>
    </source>
</reference>
<organism evidence="1 2">
    <name type="scientific">Juglans regia</name>
    <name type="common">English walnut</name>
    <dbReference type="NCBI Taxonomy" id="51240"/>
    <lineage>
        <taxon>Eukaryota</taxon>
        <taxon>Viridiplantae</taxon>
        <taxon>Streptophyta</taxon>
        <taxon>Embryophyta</taxon>
        <taxon>Tracheophyta</taxon>
        <taxon>Spermatophyta</taxon>
        <taxon>Magnoliopsida</taxon>
        <taxon>eudicotyledons</taxon>
        <taxon>Gunneridae</taxon>
        <taxon>Pentapetalae</taxon>
        <taxon>rosids</taxon>
        <taxon>fabids</taxon>
        <taxon>Fagales</taxon>
        <taxon>Juglandaceae</taxon>
        <taxon>Juglans</taxon>
    </lineage>
</organism>
<evidence type="ECO:0000313" key="2">
    <source>
        <dbReference type="Proteomes" id="UP000619265"/>
    </source>
</evidence>
<comment type="caution">
    <text evidence="1">The sequence shown here is derived from an EMBL/GenBank/DDBJ whole genome shotgun (WGS) entry which is preliminary data.</text>
</comment>
<dbReference type="Proteomes" id="UP000619265">
    <property type="component" value="Unassembled WGS sequence"/>
</dbReference>
<dbReference type="Gramene" id="Jr10_21590_p1">
    <property type="protein sequence ID" value="cds.Jr10_21590_p1"/>
    <property type="gene ID" value="Jr10_21590"/>
</dbReference>
<proteinExistence type="predicted"/>
<reference evidence="1" key="1">
    <citation type="submission" date="2015-10" db="EMBL/GenBank/DDBJ databases">
        <authorList>
            <person name="Martinez-Garcia P.J."/>
            <person name="Crepeau M.W."/>
            <person name="Puiu D."/>
            <person name="Gonzalez-Ibeas D."/>
            <person name="Whalen J."/>
            <person name="Stevens K."/>
            <person name="Paul R."/>
            <person name="Butterfield T."/>
            <person name="Britton M."/>
            <person name="Reagan R."/>
            <person name="Chakraborty S."/>
            <person name="Walawage S.L."/>
            <person name="Vasquez-Gross H.A."/>
            <person name="Cardeno C."/>
            <person name="Famula R."/>
            <person name="Pratt K."/>
            <person name="Kuruganti S."/>
            <person name="Aradhya M.K."/>
            <person name="Leslie C.A."/>
            <person name="Dandekar A.M."/>
            <person name="Salzberg S.L."/>
            <person name="Wegrzyn J.L."/>
            <person name="Langley C.H."/>
            <person name="Neale D.B."/>
        </authorList>
    </citation>
    <scope>NUCLEOTIDE SEQUENCE</scope>
    <source>
        <tissue evidence="1">Leaves</tissue>
    </source>
</reference>
<accession>A0A833X500</accession>
<gene>
    <name evidence="1" type="ORF">F2P56_023085</name>
</gene>
<dbReference type="PANTHER" id="PTHR33116:SF86">
    <property type="entry name" value="REVERSE TRANSCRIPTASE DOMAIN-CONTAINING PROTEIN"/>
    <property type="match status" value="1"/>
</dbReference>
<name>A0A833X500_JUGRE</name>
<protein>
    <submittedName>
        <fullName evidence="1">Uncharacterized protein</fullName>
    </submittedName>
</protein>
<dbReference type="AlphaFoldDB" id="A0A833X500"/>
<dbReference type="PANTHER" id="PTHR33116">
    <property type="entry name" value="REVERSE TRANSCRIPTASE ZINC-BINDING DOMAIN-CONTAINING PROTEIN-RELATED-RELATED"/>
    <property type="match status" value="1"/>
</dbReference>
<dbReference type="EMBL" id="LIHL02000010">
    <property type="protein sequence ID" value="KAF5459101.1"/>
    <property type="molecule type" value="Genomic_DNA"/>
</dbReference>
<evidence type="ECO:0000313" key="1">
    <source>
        <dbReference type="EMBL" id="KAF5459101.1"/>
    </source>
</evidence>
<sequence>MKGTISGVPLARGKVKMNHVFFADDSLLFCQANMKEWMGLNQILNGYEEASGQKLNRQKTTLFFSKNTKQPARNYIKQVTGLADSSNLEKYLGLPSLIGRSKVREFQGILERVSKRIGNWKTKFLSQAGKEILLKAIIQTITTYSMSVFLLPKLLCNKLNSMMSNFWWASQDKVLRCIGKIGRI</sequence>